<name>V6LIP3_9EUKA</name>
<reference evidence="2 3" key="1">
    <citation type="journal article" date="2014" name="PLoS Genet.">
        <title>The Genome of Spironucleus salmonicida Highlights a Fish Pathogen Adapted to Fluctuating Environments.</title>
        <authorList>
            <person name="Xu F."/>
            <person name="Jerlstrom-Hultqvist J."/>
            <person name="Einarsson E."/>
            <person name="Astvaldsson A."/>
            <person name="Svard S.G."/>
            <person name="Andersson J.O."/>
        </authorList>
    </citation>
    <scope>NUCLEOTIDE SEQUENCE</scope>
    <source>
        <strain evidence="3">ATCC 50377</strain>
    </source>
</reference>
<dbReference type="EMBL" id="KI546116">
    <property type="protein sequence ID" value="EST44422.1"/>
    <property type="molecule type" value="Genomic_DNA"/>
</dbReference>
<dbReference type="EMBL" id="AUWU02000002">
    <property type="protein sequence ID" value="KAH0576317.1"/>
    <property type="molecule type" value="Genomic_DNA"/>
</dbReference>
<feature type="coiled-coil region" evidence="1">
    <location>
        <begin position="47"/>
        <end position="88"/>
    </location>
</feature>
<protein>
    <submittedName>
        <fullName evidence="2">Uncharacterized protein</fullName>
    </submittedName>
</protein>
<evidence type="ECO:0000313" key="4">
    <source>
        <dbReference type="Proteomes" id="UP000018208"/>
    </source>
</evidence>
<proteinExistence type="predicted"/>
<sequence>MEFVTQFETLVNRQFDLLIVRARKVKVTYYDVQEDLDHPLDSIHPVLQNARNAILQFAIQLEETVRELEVKKQEMEDAERVKQELQQIGLAEANNRKLISFLSSRNRSIVESICPPRITRIATNSDIKIDHSDMVTSLGTVQTQIQEFLDGIQADDLLLKEAIARDQVLSDELYDIRRRIEHLDSENGPKRRLLNVKKKEKDVQTNIRERALELKQAERKQFSPLTRTRNTPRFK</sequence>
<reference evidence="3" key="2">
    <citation type="submission" date="2020-12" db="EMBL/GenBank/DDBJ databases">
        <title>New Spironucleus salmonicida genome in near-complete chromosomes.</title>
        <authorList>
            <person name="Xu F."/>
            <person name="Kurt Z."/>
            <person name="Jimenez-Gonzalez A."/>
            <person name="Astvaldsson A."/>
            <person name="Andersson J.O."/>
            <person name="Svard S.G."/>
        </authorList>
    </citation>
    <scope>NUCLEOTIDE SEQUENCE</scope>
    <source>
        <strain evidence="3">ATCC 50377</strain>
    </source>
</reference>
<dbReference type="AlphaFoldDB" id="V6LIP3"/>
<dbReference type="Proteomes" id="UP000018208">
    <property type="component" value="Unassembled WGS sequence"/>
</dbReference>
<keyword evidence="1" id="KW-0175">Coiled coil</keyword>
<organism evidence="2">
    <name type="scientific">Spironucleus salmonicida</name>
    <dbReference type="NCBI Taxonomy" id="348837"/>
    <lineage>
        <taxon>Eukaryota</taxon>
        <taxon>Metamonada</taxon>
        <taxon>Diplomonadida</taxon>
        <taxon>Hexamitidae</taxon>
        <taxon>Hexamitinae</taxon>
        <taxon>Spironucleus</taxon>
    </lineage>
</organism>
<gene>
    <name evidence="2" type="ORF">SS50377_15728</name>
    <name evidence="3" type="ORF">SS50377_21880</name>
</gene>
<evidence type="ECO:0000313" key="3">
    <source>
        <dbReference type="EMBL" id="KAH0576317.1"/>
    </source>
</evidence>
<dbReference type="VEuPathDB" id="GiardiaDB:SS50377_21880"/>
<evidence type="ECO:0000256" key="1">
    <source>
        <dbReference type="SAM" id="Coils"/>
    </source>
</evidence>
<evidence type="ECO:0000313" key="2">
    <source>
        <dbReference type="EMBL" id="EST44422.1"/>
    </source>
</evidence>
<accession>V6LIP3</accession>
<keyword evidence="4" id="KW-1185">Reference proteome</keyword>